<dbReference type="PIRSF" id="PIRSF005943">
    <property type="entry name" value="NMPRT"/>
    <property type="match status" value="1"/>
</dbReference>
<dbReference type="InterPro" id="IPR036068">
    <property type="entry name" value="Nicotinate_pribotase-like_C"/>
</dbReference>
<dbReference type="Pfam" id="PF18127">
    <property type="entry name" value="NAMPT_N"/>
    <property type="match status" value="1"/>
</dbReference>
<accession>A0A2T5J688</accession>
<comment type="caution">
    <text evidence="12">The sequence shown here is derived from an EMBL/GenBank/DDBJ whole genome shotgun (WGS) entry which is preliminary data.</text>
</comment>
<evidence type="ECO:0000313" key="12">
    <source>
        <dbReference type="EMBL" id="PTQ94054.1"/>
    </source>
</evidence>
<feature type="binding site" evidence="9">
    <location>
        <position position="184"/>
    </location>
    <ligand>
        <name>diphosphate</name>
        <dbReference type="ChEBI" id="CHEBI:33019"/>
    </ligand>
</feature>
<evidence type="ECO:0000256" key="6">
    <source>
        <dbReference type="ARBA" id="ARBA00035024"/>
    </source>
</evidence>
<evidence type="ECO:0000256" key="5">
    <source>
        <dbReference type="ARBA" id="ARBA00035007"/>
    </source>
</evidence>
<dbReference type="PANTHER" id="PTHR43816">
    <property type="entry name" value="NICOTINAMIDE PHOSPHORIBOSYLTRANSFERASE"/>
    <property type="match status" value="1"/>
</dbReference>
<evidence type="ECO:0000256" key="7">
    <source>
        <dbReference type="ARBA" id="ARBA00035036"/>
    </source>
</evidence>
<evidence type="ECO:0000313" key="13">
    <source>
        <dbReference type="Proteomes" id="UP000244168"/>
    </source>
</evidence>
<evidence type="ECO:0000256" key="9">
    <source>
        <dbReference type="PIRSR" id="PIRSR005943-1"/>
    </source>
</evidence>
<dbReference type="InterPro" id="IPR041525">
    <property type="entry name" value="N/Namide_PRibTrfase"/>
</dbReference>
<dbReference type="NCBIfam" id="NF006629">
    <property type="entry name" value="PRK09198.1"/>
    <property type="match status" value="1"/>
</dbReference>
<dbReference type="Pfam" id="PF04095">
    <property type="entry name" value="NAPRTase"/>
    <property type="match status" value="1"/>
</dbReference>
<comment type="pathway">
    <text evidence="5">Cofactor biosynthesis; NAD(+) biosynthesis; nicotinamide D-ribonucleotide from 5-phospho-alpha-D-ribose 1-diphosphate and nicotinamide: step 1/1.</text>
</comment>
<dbReference type="EMBL" id="QAOQ01000007">
    <property type="protein sequence ID" value="PTQ94054.1"/>
    <property type="molecule type" value="Genomic_DNA"/>
</dbReference>
<dbReference type="Gene3D" id="3.20.20.70">
    <property type="entry name" value="Aldolase class I"/>
    <property type="match status" value="1"/>
</dbReference>
<evidence type="ECO:0000259" key="11">
    <source>
        <dbReference type="Pfam" id="PF18127"/>
    </source>
</evidence>
<feature type="binding site" evidence="9">
    <location>
        <begin position="338"/>
        <end position="339"/>
    </location>
    <ligand>
        <name>beta-nicotinamide D-ribonucleotide</name>
        <dbReference type="ChEBI" id="CHEBI:14649"/>
    </ligand>
</feature>
<dbReference type="Proteomes" id="UP000244168">
    <property type="component" value="Unassembled WGS sequence"/>
</dbReference>
<feature type="binding site" evidence="9">
    <location>
        <position position="377"/>
    </location>
    <ligand>
        <name>beta-nicotinamide D-ribonucleotide</name>
        <dbReference type="ChEBI" id="CHEBI:14649"/>
    </ligand>
</feature>
<feature type="binding site" evidence="9">
    <location>
        <position position="369"/>
    </location>
    <ligand>
        <name>beta-nicotinamide D-ribonucleotide</name>
        <dbReference type="ChEBI" id="CHEBI:14649"/>
    </ligand>
</feature>
<organism evidence="12 13">
    <name type="scientific">Mucilaginibacter yixingensis</name>
    <dbReference type="NCBI Taxonomy" id="1295612"/>
    <lineage>
        <taxon>Bacteria</taxon>
        <taxon>Pseudomonadati</taxon>
        <taxon>Bacteroidota</taxon>
        <taxon>Sphingobacteriia</taxon>
        <taxon>Sphingobacteriales</taxon>
        <taxon>Sphingobacteriaceae</taxon>
        <taxon>Mucilaginibacter</taxon>
    </lineage>
</organism>
<evidence type="ECO:0000259" key="10">
    <source>
        <dbReference type="Pfam" id="PF04095"/>
    </source>
</evidence>
<feature type="binding site" evidence="9">
    <location>
        <begin position="296"/>
        <end position="298"/>
    </location>
    <ligand>
        <name>beta-nicotinamide D-ribonucleotide</name>
        <dbReference type="ChEBI" id="CHEBI:14649"/>
    </ligand>
</feature>
<feature type="binding site" evidence="9">
    <location>
        <position position="207"/>
    </location>
    <ligand>
        <name>beta-nicotinamide D-ribonucleotide</name>
        <dbReference type="ChEBI" id="CHEBI:14649"/>
    </ligand>
</feature>
<dbReference type="EC" id="2.4.2.12" evidence="6"/>
<keyword evidence="2" id="KW-0662">Pyridine nucleotide biosynthesis</keyword>
<dbReference type="OrthoDB" id="394882at2"/>
<evidence type="ECO:0000256" key="2">
    <source>
        <dbReference type="ARBA" id="ARBA00022642"/>
    </source>
</evidence>
<dbReference type="GO" id="GO:0047280">
    <property type="term" value="F:nicotinamide phosphoribosyltransferase activity"/>
    <property type="evidence" value="ECO:0007669"/>
    <property type="project" value="UniProtKB-EC"/>
</dbReference>
<dbReference type="InterPro" id="IPR013785">
    <property type="entry name" value="Aldolase_TIM"/>
</dbReference>
<keyword evidence="4 12" id="KW-0808">Transferase</keyword>
<comment type="similarity">
    <text evidence="1">Belongs to the NAPRTase family.</text>
</comment>
<dbReference type="InterPro" id="IPR016471">
    <property type="entry name" value="Nicotinamide_PRibTrfase"/>
</dbReference>
<evidence type="ECO:0000256" key="3">
    <source>
        <dbReference type="ARBA" id="ARBA00022676"/>
    </source>
</evidence>
<protein>
    <recommendedName>
        <fullName evidence="7">Nicotinamide phosphoribosyltransferase</fullName>
        <ecNumber evidence="6">2.4.2.12</ecNumber>
    </recommendedName>
</protein>
<keyword evidence="3 12" id="KW-0328">Glycosyltransferase</keyword>
<dbReference type="RefSeq" id="WP_107830406.1">
    <property type="nucleotide sequence ID" value="NZ_CP160205.1"/>
</dbReference>
<feature type="binding site" evidence="9">
    <location>
        <position position="296"/>
    </location>
    <ligand>
        <name>diphosphate</name>
        <dbReference type="ChEBI" id="CHEBI:33019"/>
    </ligand>
</feature>
<evidence type="ECO:0000256" key="4">
    <source>
        <dbReference type="ARBA" id="ARBA00022679"/>
    </source>
</evidence>
<feature type="domain" description="Nicotinamide phosphoribosyltransferase N-terminal" evidence="11">
    <location>
        <begin position="5"/>
        <end position="102"/>
    </location>
</feature>
<dbReference type="GO" id="GO:0009435">
    <property type="term" value="P:NAD+ biosynthetic process"/>
    <property type="evidence" value="ECO:0007669"/>
    <property type="project" value="InterPro"/>
</dbReference>
<comment type="catalytic activity">
    <reaction evidence="8">
        <text>beta-nicotinamide D-ribonucleotide + diphosphate = 5-phospho-alpha-D-ribose 1-diphosphate + nicotinamide + H(+)</text>
        <dbReference type="Rhea" id="RHEA:16149"/>
        <dbReference type="ChEBI" id="CHEBI:14649"/>
        <dbReference type="ChEBI" id="CHEBI:15378"/>
        <dbReference type="ChEBI" id="CHEBI:17154"/>
        <dbReference type="ChEBI" id="CHEBI:33019"/>
        <dbReference type="ChEBI" id="CHEBI:58017"/>
        <dbReference type="EC" id="2.4.2.12"/>
    </reaction>
    <physiologicalReaction direction="right-to-left" evidence="8">
        <dbReference type="Rhea" id="RHEA:16151"/>
    </physiologicalReaction>
</comment>
<feature type="domain" description="Nicotinate/nicotinamide phosphoribosyltransferase" evidence="10">
    <location>
        <begin position="176"/>
        <end position="406"/>
    </location>
</feature>
<evidence type="ECO:0000256" key="1">
    <source>
        <dbReference type="ARBA" id="ARBA00010897"/>
    </source>
</evidence>
<keyword evidence="13" id="KW-1185">Reference proteome</keyword>
<feature type="binding site" evidence="9">
    <location>
        <position position="234"/>
    </location>
    <ligand>
        <name>diphosphate</name>
        <dbReference type="ChEBI" id="CHEBI:33019"/>
    </ligand>
</feature>
<proteinExistence type="inferred from homology"/>
<sequence>MKRENLILLADAYKYAHHKFYIPGTTNIYSYLESRGGWFDETVFFGLQYFLKEYLQGQAFTQVDLDEADVFLKQVFGRDDVFDRSKFQYILDKYDGRLPVRIKAVPEGTVVPTSNVLMTIENTDPECYWLTNFLETLLMQVWYPCTVATLSHEVRKTVTRFYNETATEGAEAGIDFVLNDFGFRGVSSVESAKLGGAAHLLNFSGSDTLAGSGMAIKYYAAEKVYGQSIPATEHSICTLLGEEGELEVFKHVLRSFPTGVVACVSDSYNIFRACEEYWGTELRDEILNRQGTLVIRPDSGDPVMTLLRIFEILFDKFGYTVNSKGYKVLPPQIRVIQGDGVNYKEIITIYNALKDHGISAENLVLGMGGALLQKVDRDTQKFALKCSSAIINGQEVNVEKRPTEMDAQGNISGSFKKSKGGRLKLVKTNGTFKTINQNEPDNLPDQLHIVFENGQLVNPVTFEQIKANIKASN</sequence>
<dbReference type="InterPro" id="IPR041529">
    <property type="entry name" value="DUF5598"/>
</dbReference>
<dbReference type="PANTHER" id="PTHR43816:SF1">
    <property type="entry name" value="NICOTINAMIDE PHOSPHORIBOSYLTRANSFERASE"/>
    <property type="match status" value="1"/>
</dbReference>
<dbReference type="AlphaFoldDB" id="A0A2T5J688"/>
<dbReference type="SUPFAM" id="SSF51690">
    <property type="entry name" value="Nicotinate/Quinolinate PRTase C-terminal domain-like"/>
    <property type="match status" value="1"/>
</dbReference>
<gene>
    <name evidence="12" type="ORF">C8P68_107117</name>
</gene>
<name>A0A2T5J688_9SPHI</name>
<dbReference type="CDD" id="cd01569">
    <property type="entry name" value="PBEF_like"/>
    <property type="match status" value="1"/>
</dbReference>
<reference evidence="12 13" key="1">
    <citation type="submission" date="2018-04" db="EMBL/GenBank/DDBJ databases">
        <title>Genomic Encyclopedia of Archaeal and Bacterial Type Strains, Phase II (KMG-II): from individual species to whole genera.</title>
        <authorList>
            <person name="Goeker M."/>
        </authorList>
    </citation>
    <scope>NUCLEOTIDE SEQUENCE [LARGE SCALE GENOMIC DNA]</scope>
    <source>
        <strain evidence="12 13">DSM 26809</strain>
    </source>
</reference>
<evidence type="ECO:0000256" key="8">
    <source>
        <dbReference type="ARBA" id="ARBA00047835"/>
    </source>
</evidence>